<keyword evidence="4 7" id="KW-1133">Transmembrane helix</keyword>
<feature type="transmembrane region" description="Helical" evidence="7">
    <location>
        <begin position="408"/>
        <end position="427"/>
    </location>
</feature>
<feature type="transmembrane region" description="Helical" evidence="7">
    <location>
        <begin position="147"/>
        <end position="170"/>
    </location>
</feature>
<feature type="transmembrane region" description="Helical" evidence="7">
    <location>
        <begin position="190"/>
        <end position="216"/>
    </location>
</feature>
<evidence type="ECO:0000256" key="3">
    <source>
        <dbReference type="ARBA" id="ARBA00022692"/>
    </source>
</evidence>
<protein>
    <recommendedName>
        <fullName evidence="10">Serine incorporator</fullName>
    </recommendedName>
</protein>
<evidence type="ECO:0000256" key="7">
    <source>
        <dbReference type="SAM" id="Phobius"/>
    </source>
</evidence>
<proteinExistence type="inferred from homology"/>
<feature type="transmembrane region" description="Helical" evidence="7">
    <location>
        <begin position="43"/>
        <end position="61"/>
    </location>
</feature>
<dbReference type="EMBL" id="CDMY01001000">
    <property type="protein sequence ID" value="CEM38767.1"/>
    <property type="molecule type" value="Genomic_DNA"/>
</dbReference>
<comment type="similarity">
    <text evidence="2">Belongs to the TDE1 family.</text>
</comment>
<dbReference type="PANTHER" id="PTHR10383:SF9">
    <property type="entry name" value="SERINE INCORPORATOR, ISOFORM F"/>
    <property type="match status" value="1"/>
</dbReference>
<dbReference type="Proteomes" id="UP000041254">
    <property type="component" value="Unassembled WGS sequence"/>
</dbReference>
<feature type="compositionally biased region" description="Low complexity" evidence="6">
    <location>
        <begin position="347"/>
        <end position="357"/>
    </location>
</feature>
<comment type="subcellular location">
    <subcellularLocation>
        <location evidence="1">Membrane</location>
        <topology evidence="1">Multi-pass membrane protein</topology>
    </subcellularLocation>
</comment>
<reference evidence="8 9" key="1">
    <citation type="submission" date="2014-11" db="EMBL/GenBank/DDBJ databases">
        <authorList>
            <person name="Zhu J."/>
            <person name="Qi W."/>
            <person name="Song R."/>
        </authorList>
    </citation>
    <scope>NUCLEOTIDE SEQUENCE [LARGE SCALE GENOMIC DNA]</scope>
</reference>
<evidence type="ECO:0000256" key="5">
    <source>
        <dbReference type="ARBA" id="ARBA00023136"/>
    </source>
</evidence>
<accession>A0A0G4H509</accession>
<dbReference type="PANTHER" id="PTHR10383">
    <property type="entry name" value="SERINE INCORPORATOR"/>
    <property type="match status" value="1"/>
</dbReference>
<evidence type="ECO:0008006" key="10">
    <source>
        <dbReference type="Google" id="ProtNLM"/>
    </source>
</evidence>
<dbReference type="OrthoDB" id="440109at2759"/>
<sequence>MGAVFGACGSCCAACVGSAVSTCLIKALGSGSTRSKNVAKVLYFVLMVFTAVLAVVARYWVPDARESLKSWPGIQITRDCDEACFRNHAAYRVAFSASCLFVIMFLTSLIGGTFATKSHRSMFVLKFVFIPLMSFAMLWVPNYFFEGYAWLSLFVALLFIIAQWMALIDFAYSWNESWVSKAEEDDNRNWLIAVVVCSVILLVGSWTGTIVMYVHYNDPLSHGLLSLSLIGGIALLVLSITDFCGHGAMLTSSVVVANVTFMTWFALMSSPIHRQEADSVAKLFFGLIIAAIALGWTSSSLANSPDIFHVEKREAVEHERVSAVATQPKPGEATSAMEEGETAAGNASSSSDDAPPDTYRDEQASPADVLGIRWFHFMMLTATFYLCMVGSNWMSTDTREINTGWTQFWVQMAGVWLVLLMYLWTLVAPKLLPGREF</sequence>
<feature type="transmembrane region" description="Helical" evidence="7">
    <location>
        <begin position="374"/>
        <end position="396"/>
    </location>
</feature>
<evidence type="ECO:0000256" key="6">
    <source>
        <dbReference type="SAM" id="MobiDB-lite"/>
    </source>
</evidence>
<feature type="transmembrane region" description="Helical" evidence="7">
    <location>
        <begin position="93"/>
        <end position="115"/>
    </location>
</feature>
<dbReference type="VEuPathDB" id="CryptoDB:Vbra_1864"/>
<feature type="transmembrane region" description="Helical" evidence="7">
    <location>
        <begin position="121"/>
        <end position="140"/>
    </location>
</feature>
<dbReference type="AlphaFoldDB" id="A0A0G4H509"/>
<keyword evidence="3 7" id="KW-0812">Transmembrane</keyword>
<dbReference type="OMA" id="DKHCNPL"/>
<dbReference type="GO" id="GO:0016020">
    <property type="term" value="C:membrane"/>
    <property type="evidence" value="ECO:0007669"/>
    <property type="project" value="UniProtKB-SubCell"/>
</dbReference>
<evidence type="ECO:0000256" key="4">
    <source>
        <dbReference type="ARBA" id="ARBA00022989"/>
    </source>
</evidence>
<evidence type="ECO:0000256" key="1">
    <source>
        <dbReference type="ARBA" id="ARBA00004141"/>
    </source>
</evidence>
<evidence type="ECO:0000313" key="8">
    <source>
        <dbReference type="EMBL" id="CEM38767.1"/>
    </source>
</evidence>
<feature type="transmembrane region" description="Helical" evidence="7">
    <location>
        <begin position="247"/>
        <end position="267"/>
    </location>
</feature>
<gene>
    <name evidence="8" type="ORF">Vbra_1864</name>
</gene>
<dbReference type="InParanoid" id="A0A0G4H509"/>
<evidence type="ECO:0000256" key="2">
    <source>
        <dbReference type="ARBA" id="ARBA00006665"/>
    </source>
</evidence>
<keyword evidence="5 7" id="KW-0472">Membrane</keyword>
<organism evidence="8 9">
    <name type="scientific">Vitrella brassicaformis (strain CCMP3155)</name>
    <dbReference type="NCBI Taxonomy" id="1169540"/>
    <lineage>
        <taxon>Eukaryota</taxon>
        <taxon>Sar</taxon>
        <taxon>Alveolata</taxon>
        <taxon>Colpodellida</taxon>
        <taxon>Vitrellaceae</taxon>
        <taxon>Vitrella</taxon>
    </lineage>
</organism>
<dbReference type="Pfam" id="PF03348">
    <property type="entry name" value="Serinc"/>
    <property type="match status" value="1"/>
</dbReference>
<feature type="transmembrane region" description="Helical" evidence="7">
    <location>
        <begin position="279"/>
        <end position="296"/>
    </location>
</feature>
<feature type="region of interest" description="Disordered" evidence="6">
    <location>
        <begin position="319"/>
        <end position="362"/>
    </location>
</feature>
<keyword evidence="9" id="KW-1185">Reference proteome</keyword>
<name>A0A0G4H509_VITBC</name>
<dbReference type="InterPro" id="IPR005016">
    <property type="entry name" value="TDE1/TMS"/>
</dbReference>
<feature type="transmembrane region" description="Helical" evidence="7">
    <location>
        <begin position="223"/>
        <end position="241"/>
    </location>
</feature>
<evidence type="ECO:0000313" key="9">
    <source>
        <dbReference type="Proteomes" id="UP000041254"/>
    </source>
</evidence>